<evidence type="ECO:0000313" key="2">
    <source>
        <dbReference type="Proteomes" id="UP000216363"/>
    </source>
</evidence>
<proteinExistence type="predicted"/>
<comment type="caution">
    <text evidence="1">The sequence shown here is derived from an EMBL/GenBank/DDBJ whole genome shotgun (WGS) entry which is preliminary data.</text>
</comment>
<organism evidence="1 2">
    <name type="scientific">Brucella lupini</name>
    <dbReference type="NCBI Taxonomy" id="255457"/>
    <lineage>
        <taxon>Bacteria</taxon>
        <taxon>Pseudomonadati</taxon>
        <taxon>Pseudomonadota</taxon>
        <taxon>Alphaproteobacteria</taxon>
        <taxon>Hyphomicrobiales</taxon>
        <taxon>Brucellaceae</taxon>
        <taxon>Brucella/Ochrobactrum group</taxon>
        <taxon>Brucella</taxon>
    </lineage>
</organism>
<dbReference type="AlphaFoldDB" id="A0A256H022"/>
<sequence>MLRKSARRQLEGWRETAKRYRGNRVGDLPFQHEASFAGVGP</sequence>
<dbReference type="EMBL" id="NNRN01000014">
    <property type="protein sequence ID" value="OYR32787.1"/>
    <property type="molecule type" value="Genomic_DNA"/>
</dbReference>
<evidence type="ECO:0000313" key="1">
    <source>
        <dbReference type="EMBL" id="OYR32787.1"/>
    </source>
</evidence>
<accession>A0A256H022</accession>
<reference evidence="1 2" key="1">
    <citation type="submission" date="2017-07" db="EMBL/GenBank/DDBJ databases">
        <title>Draft genome of Ochrobactrum lupini type strain LUP21.</title>
        <authorList>
            <person name="Krzyzanowska D.M."/>
            <person name="Jafra S."/>
        </authorList>
    </citation>
    <scope>NUCLEOTIDE SEQUENCE [LARGE SCALE GENOMIC DNA]</scope>
    <source>
        <strain evidence="1 2">LUP21</strain>
    </source>
</reference>
<name>A0A256H022_9HYPH</name>
<dbReference type="Proteomes" id="UP000216363">
    <property type="component" value="Unassembled WGS sequence"/>
</dbReference>
<gene>
    <name evidence="1" type="ORF">CES86_5526</name>
</gene>
<protein>
    <submittedName>
        <fullName evidence="1">Uncharacterized protein</fullName>
    </submittedName>
</protein>